<evidence type="ECO:0000256" key="5">
    <source>
        <dbReference type="ARBA" id="ARBA00022842"/>
    </source>
</evidence>
<dbReference type="SUPFAM" id="SSF161093">
    <property type="entry name" value="MgtE membrane domain-like"/>
    <property type="match status" value="1"/>
</dbReference>
<keyword evidence="4 9" id="KW-0812">Transmembrane</keyword>
<evidence type="ECO:0000256" key="8">
    <source>
        <dbReference type="PROSITE-ProRule" id="PRU00703"/>
    </source>
</evidence>
<evidence type="ECO:0000313" key="12">
    <source>
        <dbReference type="Proteomes" id="UP000476338"/>
    </source>
</evidence>
<dbReference type="SUPFAM" id="SSF54631">
    <property type="entry name" value="CBS-domain pair"/>
    <property type="match status" value="1"/>
</dbReference>
<keyword evidence="7 9" id="KW-0472">Membrane</keyword>
<dbReference type="NCBIfam" id="TIGR00400">
    <property type="entry name" value="mgtE"/>
    <property type="match status" value="1"/>
</dbReference>
<accession>A0A6L5WJ63</accession>
<dbReference type="Gene3D" id="3.10.580.10">
    <property type="entry name" value="CBS-domain"/>
    <property type="match status" value="1"/>
</dbReference>
<evidence type="ECO:0000256" key="3">
    <source>
        <dbReference type="ARBA" id="ARBA00022448"/>
    </source>
</evidence>
<evidence type="ECO:0000256" key="4">
    <source>
        <dbReference type="ARBA" id="ARBA00022692"/>
    </source>
</evidence>
<dbReference type="GO" id="GO:0005886">
    <property type="term" value="C:plasma membrane"/>
    <property type="evidence" value="ECO:0007669"/>
    <property type="project" value="UniProtKB-SubCell"/>
</dbReference>
<dbReference type="InterPro" id="IPR006669">
    <property type="entry name" value="MgtE_transporter"/>
</dbReference>
<dbReference type="InterPro" id="IPR006667">
    <property type="entry name" value="SLC41_membr_dom"/>
</dbReference>
<dbReference type="InterPro" id="IPR006668">
    <property type="entry name" value="Mg_transptr_MgtE_intracell_dom"/>
</dbReference>
<keyword evidence="3 9" id="KW-0813">Transport</keyword>
<dbReference type="PANTHER" id="PTHR41394:SF5">
    <property type="entry name" value="SLC41A_MGTE INTEGRAL MEMBRANE DOMAIN-CONTAINING PROTEIN"/>
    <property type="match status" value="1"/>
</dbReference>
<dbReference type="InterPro" id="IPR046342">
    <property type="entry name" value="CBS_dom_sf"/>
</dbReference>
<dbReference type="Pfam" id="PF03448">
    <property type="entry name" value="MgtE_N"/>
    <property type="match status" value="1"/>
</dbReference>
<reference evidence="11 12" key="2">
    <citation type="submission" date="2020-03" db="EMBL/GenBank/DDBJ databases">
        <title>Campylobacter portucalensis sp. nov., a new species of Campylobacter isolated from the reproductive tract of bulls.</title>
        <authorList>
            <person name="Silva M.F."/>
            <person name="Pereira G."/>
            <person name="Carneiro C."/>
            <person name="Hemphill A."/>
            <person name="Mateus L."/>
            <person name="Lopes-Da-Costa L."/>
            <person name="Silva E."/>
        </authorList>
    </citation>
    <scope>NUCLEOTIDE SEQUENCE [LARGE SCALE GENOMIC DNA]</scope>
    <source>
        <strain evidence="11 12">FMV-PI01</strain>
    </source>
</reference>
<gene>
    <name evidence="11" type="primary">mgtE</name>
    <name evidence="11" type="ORF">F1B92_03665</name>
</gene>
<dbReference type="SUPFAM" id="SSF158791">
    <property type="entry name" value="MgtE N-terminal domain-like"/>
    <property type="match status" value="1"/>
</dbReference>
<keyword evidence="6 9" id="KW-1133">Transmembrane helix</keyword>
<keyword evidence="9" id="KW-1003">Cell membrane</keyword>
<dbReference type="SMART" id="SM00924">
    <property type="entry name" value="MgtE_N"/>
    <property type="match status" value="1"/>
</dbReference>
<feature type="domain" description="CBS" evidence="10">
    <location>
        <begin position="212"/>
        <end position="269"/>
    </location>
</feature>
<sequence length="459" mass="51529">MNEILNDEIKRAKELLNNHINDKNNDELSGVDVADCLRVLKKNNEEEYFSYLSRLDVQSLVYSATDMPEHILKDLLTIIPNDKLVNVTKELESDEQLELLEHIQEIDEDKAKIIFDELDDNDKKDILKLSNYDDDEAGAYMQIELFKANLNDSIHQSIQNLKLLKESDEIEHIFKLFAVDEKGVLKYAIPLSDLVINDFSLKIKDVVKKNKEDKFKAIFAHDNDPIEDVVAKFHEFDLSVLPIVDSKGVLVGRITTDDIHEFIQESATEQIYNLVGVDDDAEYEDESIIKASKSRAFWLLINLFTAFLSSAIIGIFDQTIQTYVALAILMPIVASMGGNTGTQALTVTVRRLALGEIEFGDAKKVIKREIGISLVNGLFFALIVGIVSFIWFKTPLLGIVIAMAMLINLGFSGLFGTFIPLTLKKFNIDPAVGSSVLLTTATDIIGFFSFLGLATWILL</sequence>
<dbReference type="PROSITE" id="PS51371">
    <property type="entry name" value="CBS"/>
    <property type="match status" value="1"/>
</dbReference>
<evidence type="ECO:0000256" key="2">
    <source>
        <dbReference type="ARBA" id="ARBA00009749"/>
    </source>
</evidence>
<feature type="transmembrane region" description="Helical" evidence="9">
    <location>
        <begin position="398"/>
        <end position="423"/>
    </location>
</feature>
<feature type="transmembrane region" description="Helical" evidence="9">
    <location>
        <begin position="322"/>
        <end position="349"/>
    </location>
</feature>
<evidence type="ECO:0000259" key="10">
    <source>
        <dbReference type="PROSITE" id="PS51371"/>
    </source>
</evidence>
<comment type="similarity">
    <text evidence="2 9">Belongs to the SLC41A transporter family.</text>
</comment>
<dbReference type="GO" id="GO:0046872">
    <property type="term" value="F:metal ion binding"/>
    <property type="evidence" value="ECO:0007669"/>
    <property type="project" value="UniProtKB-KW"/>
</dbReference>
<dbReference type="Pfam" id="PF01769">
    <property type="entry name" value="MgtE"/>
    <property type="match status" value="1"/>
</dbReference>
<protein>
    <recommendedName>
        <fullName evidence="9">Magnesium transporter MgtE</fullName>
    </recommendedName>
</protein>
<evidence type="ECO:0000256" key="7">
    <source>
        <dbReference type="ARBA" id="ARBA00023136"/>
    </source>
</evidence>
<dbReference type="PANTHER" id="PTHR41394">
    <property type="entry name" value="MAGNESIUM TRANSPORTER MGTE"/>
    <property type="match status" value="1"/>
</dbReference>
<dbReference type="EMBL" id="VWSJ01000009">
    <property type="protein sequence ID" value="MSN96297.1"/>
    <property type="molecule type" value="Genomic_DNA"/>
</dbReference>
<name>A0A6L5WJ63_9BACT</name>
<comment type="subunit">
    <text evidence="9">Homodimer.</text>
</comment>
<organism evidence="11 12">
    <name type="scientific">Campylobacter portucalensis</name>
    <dbReference type="NCBI Taxonomy" id="2608384"/>
    <lineage>
        <taxon>Bacteria</taxon>
        <taxon>Pseudomonadati</taxon>
        <taxon>Campylobacterota</taxon>
        <taxon>Epsilonproteobacteria</taxon>
        <taxon>Campylobacterales</taxon>
        <taxon>Campylobacteraceae</taxon>
        <taxon>Campylobacter</taxon>
    </lineage>
</organism>
<keyword evidence="9" id="KW-0479">Metal-binding</keyword>
<comment type="subcellular location">
    <subcellularLocation>
        <location evidence="9">Cell membrane</location>
        <topology evidence="9">Multi-pass membrane protein</topology>
    </subcellularLocation>
    <subcellularLocation>
        <location evidence="1">Membrane</location>
        <topology evidence="1">Multi-pass membrane protein</topology>
    </subcellularLocation>
</comment>
<dbReference type="InterPro" id="IPR036739">
    <property type="entry name" value="SLC41_membr_dom_sf"/>
</dbReference>
<evidence type="ECO:0000256" key="6">
    <source>
        <dbReference type="ARBA" id="ARBA00022989"/>
    </source>
</evidence>
<dbReference type="GO" id="GO:0015095">
    <property type="term" value="F:magnesium ion transmembrane transporter activity"/>
    <property type="evidence" value="ECO:0007669"/>
    <property type="project" value="UniProtKB-UniRule"/>
</dbReference>
<keyword evidence="12" id="KW-1185">Reference proteome</keyword>
<feature type="transmembrane region" description="Helical" evidence="9">
    <location>
        <begin position="370"/>
        <end position="392"/>
    </location>
</feature>
<dbReference type="Proteomes" id="UP000476338">
    <property type="component" value="Unassembled WGS sequence"/>
</dbReference>
<comment type="function">
    <text evidence="9">Acts as a magnesium transporter.</text>
</comment>
<keyword evidence="8" id="KW-0129">CBS domain</keyword>
<dbReference type="Pfam" id="PF00571">
    <property type="entry name" value="CBS"/>
    <property type="match status" value="1"/>
</dbReference>
<evidence type="ECO:0000256" key="9">
    <source>
        <dbReference type="RuleBase" id="RU362011"/>
    </source>
</evidence>
<feature type="transmembrane region" description="Helical" evidence="9">
    <location>
        <begin position="435"/>
        <end position="458"/>
    </location>
</feature>
<proteinExistence type="inferred from homology"/>
<reference evidence="11 12" key="1">
    <citation type="submission" date="2019-09" db="EMBL/GenBank/DDBJ databases">
        <authorList>
            <person name="Silva M."/>
            <person name="Pereira G."/>
            <person name="Lopes-Da-Costa L."/>
            <person name="Silva E."/>
        </authorList>
    </citation>
    <scope>NUCLEOTIDE SEQUENCE [LARGE SCALE GENOMIC DNA]</scope>
    <source>
        <strain evidence="11 12">FMV-PI01</strain>
    </source>
</reference>
<comment type="caution">
    <text evidence="11">The sequence shown here is derived from an EMBL/GenBank/DDBJ whole genome shotgun (WGS) entry which is preliminary data.</text>
</comment>
<dbReference type="SMART" id="SM00116">
    <property type="entry name" value="CBS"/>
    <property type="match status" value="1"/>
</dbReference>
<keyword evidence="5 9" id="KW-0460">Magnesium</keyword>
<dbReference type="AlphaFoldDB" id="A0A6L5WJ63"/>
<evidence type="ECO:0000313" key="11">
    <source>
        <dbReference type="EMBL" id="MSN96297.1"/>
    </source>
</evidence>
<feature type="transmembrane region" description="Helical" evidence="9">
    <location>
        <begin position="296"/>
        <end position="316"/>
    </location>
</feature>
<dbReference type="InterPro" id="IPR000644">
    <property type="entry name" value="CBS_dom"/>
</dbReference>
<evidence type="ECO:0000256" key="1">
    <source>
        <dbReference type="ARBA" id="ARBA00004141"/>
    </source>
</evidence>
<dbReference type="Gene3D" id="1.10.357.20">
    <property type="entry name" value="SLC41 divalent cation transporters, integral membrane domain"/>
    <property type="match status" value="1"/>
</dbReference>